<sequence length="382" mass="44027">MTKLLYISNLSNGVSSFSKAAVLASKQLKMEFYLAANFQETSKEKLENDTKEYGVHFCQLDLDRSPYSKNNIKAYHQLVELINKEKFDVIHCNTPVGGLLGRLAGKKCGVKTVIYQAHGFHFYKGAPIKNWLFYYPVERWLAHYTDALITINQEDYEFAKLFNLKNKENVYYIPGVGIDLEAFKSNTDGKKDLKKLFNFDKNDFILISVGRLDENKNNKTLIKTISLIKDINVHLVICGDGEKKEELISYSNKLGVKNRIHFLGNCSNMNDMYSLADVFVMASYREGLSRSIMEAMSSGLPCVVSDIRGNRDLIVNKKNGFLVSPDDAEKFSEKIMYLKKNEYELRKIRENNIFDARKFDINKVKKEIYRIYEELLFNSICV</sequence>
<keyword evidence="3" id="KW-0808">Transferase</keyword>
<reference evidence="3 4" key="1">
    <citation type="submission" date="2019-03" db="EMBL/GenBank/DDBJ databases">
        <title>Genomic Encyclopedia of Type Strains, Phase IV (KMG-IV): sequencing the most valuable type-strain genomes for metagenomic binning, comparative biology and taxonomic classification.</title>
        <authorList>
            <person name="Goeker M."/>
        </authorList>
    </citation>
    <scope>NUCLEOTIDE SEQUENCE [LARGE SCALE GENOMIC DNA]</scope>
    <source>
        <strain evidence="3 4">DSM 29487</strain>
    </source>
</reference>
<dbReference type="RefSeq" id="WP_066450733.1">
    <property type="nucleotide sequence ID" value="NZ_JANKBF010000008.1"/>
</dbReference>
<dbReference type="Pfam" id="PF13477">
    <property type="entry name" value="Glyco_trans_4_2"/>
    <property type="match status" value="1"/>
</dbReference>
<comment type="caution">
    <text evidence="3">The sequence shown here is derived from an EMBL/GenBank/DDBJ whole genome shotgun (WGS) entry which is preliminary data.</text>
</comment>
<evidence type="ECO:0000259" key="2">
    <source>
        <dbReference type="Pfam" id="PF13477"/>
    </source>
</evidence>
<dbReference type="Proteomes" id="UP000295515">
    <property type="component" value="Unassembled WGS sequence"/>
</dbReference>
<dbReference type="Pfam" id="PF00534">
    <property type="entry name" value="Glycos_transf_1"/>
    <property type="match status" value="1"/>
</dbReference>
<evidence type="ECO:0000313" key="3">
    <source>
        <dbReference type="EMBL" id="TCW01010.1"/>
    </source>
</evidence>
<feature type="domain" description="Glycosyltransferase subfamily 4-like N-terminal" evidence="2">
    <location>
        <begin position="44"/>
        <end position="152"/>
    </location>
</feature>
<name>A0A4R3Z644_9FIRM</name>
<accession>A0A4R3Z644</accession>
<dbReference type="InterPro" id="IPR028098">
    <property type="entry name" value="Glyco_trans_4-like_N"/>
</dbReference>
<evidence type="ECO:0000313" key="4">
    <source>
        <dbReference type="Proteomes" id="UP000295515"/>
    </source>
</evidence>
<dbReference type="InterPro" id="IPR050194">
    <property type="entry name" value="Glycosyltransferase_grp1"/>
</dbReference>
<feature type="domain" description="Glycosyl transferase family 1" evidence="1">
    <location>
        <begin position="192"/>
        <end position="351"/>
    </location>
</feature>
<dbReference type="EMBL" id="SMCQ01000005">
    <property type="protein sequence ID" value="TCW01010.1"/>
    <property type="molecule type" value="Genomic_DNA"/>
</dbReference>
<dbReference type="GeneID" id="98914935"/>
<keyword evidence="4" id="KW-1185">Reference proteome</keyword>
<dbReference type="AlphaFoldDB" id="A0A4R3Z644"/>
<dbReference type="Gene3D" id="3.40.50.2000">
    <property type="entry name" value="Glycogen Phosphorylase B"/>
    <property type="match status" value="2"/>
</dbReference>
<dbReference type="PANTHER" id="PTHR45947:SF3">
    <property type="entry name" value="SULFOQUINOVOSYL TRANSFERASE SQD2"/>
    <property type="match status" value="1"/>
</dbReference>
<gene>
    <name evidence="3" type="ORF">EDD60_105114</name>
</gene>
<dbReference type="SUPFAM" id="SSF53756">
    <property type="entry name" value="UDP-Glycosyltransferase/glycogen phosphorylase"/>
    <property type="match status" value="1"/>
</dbReference>
<dbReference type="PANTHER" id="PTHR45947">
    <property type="entry name" value="SULFOQUINOVOSYL TRANSFERASE SQD2"/>
    <property type="match status" value="1"/>
</dbReference>
<protein>
    <submittedName>
        <fullName evidence="3">Glycosyltransferase involved in cell wall biosynthesis</fullName>
    </submittedName>
</protein>
<dbReference type="GO" id="GO:0016757">
    <property type="term" value="F:glycosyltransferase activity"/>
    <property type="evidence" value="ECO:0007669"/>
    <property type="project" value="InterPro"/>
</dbReference>
<organism evidence="3 4">
    <name type="scientific">Longibaculum muris</name>
    <dbReference type="NCBI Taxonomy" id="1796628"/>
    <lineage>
        <taxon>Bacteria</taxon>
        <taxon>Bacillati</taxon>
        <taxon>Bacillota</taxon>
        <taxon>Erysipelotrichia</taxon>
        <taxon>Erysipelotrichales</taxon>
        <taxon>Coprobacillaceae</taxon>
        <taxon>Longibaculum</taxon>
    </lineage>
</organism>
<dbReference type="CDD" id="cd03808">
    <property type="entry name" value="GT4_CapM-like"/>
    <property type="match status" value="1"/>
</dbReference>
<dbReference type="InterPro" id="IPR001296">
    <property type="entry name" value="Glyco_trans_1"/>
</dbReference>
<proteinExistence type="predicted"/>
<evidence type="ECO:0000259" key="1">
    <source>
        <dbReference type="Pfam" id="PF00534"/>
    </source>
</evidence>